<dbReference type="Proteomes" id="UP000631114">
    <property type="component" value="Unassembled WGS sequence"/>
</dbReference>
<protein>
    <submittedName>
        <fullName evidence="1">Uncharacterized protein</fullName>
    </submittedName>
</protein>
<dbReference type="AlphaFoldDB" id="A0A835I5Z0"/>
<proteinExistence type="predicted"/>
<gene>
    <name evidence="1" type="ORF">IFM89_005931</name>
</gene>
<name>A0A835I5Z0_9MAGN</name>
<evidence type="ECO:0000313" key="1">
    <source>
        <dbReference type="EMBL" id="KAF9613160.1"/>
    </source>
</evidence>
<organism evidence="1 2">
    <name type="scientific">Coptis chinensis</name>
    <dbReference type="NCBI Taxonomy" id="261450"/>
    <lineage>
        <taxon>Eukaryota</taxon>
        <taxon>Viridiplantae</taxon>
        <taxon>Streptophyta</taxon>
        <taxon>Embryophyta</taxon>
        <taxon>Tracheophyta</taxon>
        <taxon>Spermatophyta</taxon>
        <taxon>Magnoliopsida</taxon>
        <taxon>Ranunculales</taxon>
        <taxon>Ranunculaceae</taxon>
        <taxon>Coptidoideae</taxon>
        <taxon>Coptis</taxon>
    </lineage>
</organism>
<dbReference type="EMBL" id="JADFTS010000003">
    <property type="protein sequence ID" value="KAF9613160.1"/>
    <property type="molecule type" value="Genomic_DNA"/>
</dbReference>
<sequence>MEESVRYCIEYMPKGRKGSHKRGKFMDDEADLDGRPNHNHGTKVTTNKKGKRYILSNLQYKQVSKWLLQHCPQNAEWEAKYKLYLEPYAPHPSRGRRRKRNVAIEKPLEYIPWLRQQLQNQKMMTLKRLAMENDEPFMQKLLKFNSKDPTRDHWYVVLDAPKRLNQGVDSFEDPLVLGKNE</sequence>
<evidence type="ECO:0000313" key="2">
    <source>
        <dbReference type="Proteomes" id="UP000631114"/>
    </source>
</evidence>
<dbReference type="OrthoDB" id="1886754at2759"/>
<keyword evidence="2" id="KW-1185">Reference proteome</keyword>
<comment type="caution">
    <text evidence="1">The sequence shown here is derived from an EMBL/GenBank/DDBJ whole genome shotgun (WGS) entry which is preliminary data.</text>
</comment>
<accession>A0A835I5Z0</accession>
<reference evidence="1 2" key="1">
    <citation type="submission" date="2020-10" db="EMBL/GenBank/DDBJ databases">
        <title>The Coptis chinensis genome and diversification of protoberbering-type alkaloids.</title>
        <authorList>
            <person name="Wang B."/>
            <person name="Shu S."/>
            <person name="Song C."/>
            <person name="Liu Y."/>
        </authorList>
    </citation>
    <scope>NUCLEOTIDE SEQUENCE [LARGE SCALE GENOMIC DNA]</scope>
    <source>
        <strain evidence="1">HL-2020</strain>
        <tissue evidence="1">Leaf</tissue>
    </source>
</reference>